<dbReference type="AlphaFoldDB" id="R7B3J1"/>
<dbReference type="Proteomes" id="UP000018141">
    <property type="component" value="Unassembled WGS sequence"/>
</dbReference>
<comment type="caution">
    <text evidence="2">The sequence shown here is derived from an EMBL/GenBank/DDBJ whole genome shotgun (WGS) entry which is preliminary data.</text>
</comment>
<accession>R7B3J1</accession>
<evidence type="ECO:0000256" key="1">
    <source>
        <dbReference type="SAM" id="Phobius"/>
    </source>
</evidence>
<feature type="transmembrane region" description="Helical" evidence="1">
    <location>
        <begin position="20"/>
        <end position="40"/>
    </location>
</feature>
<proteinExistence type="predicted"/>
<protein>
    <submittedName>
        <fullName evidence="2">Uncharacterized protein</fullName>
    </submittedName>
</protein>
<gene>
    <name evidence="2" type="ORF">BN656_02167</name>
</gene>
<name>R7B3J1_9FIRM</name>
<evidence type="ECO:0000313" key="3">
    <source>
        <dbReference type="Proteomes" id="UP000018141"/>
    </source>
</evidence>
<sequence>MLYELAEGLFKEVEFGPEFLIQLIILYFLFQFLQWTFEVVRGVK</sequence>
<evidence type="ECO:0000313" key="2">
    <source>
        <dbReference type="EMBL" id="CDD58651.1"/>
    </source>
</evidence>
<organism evidence="2 3">
    <name type="scientific">Bacteroides pectinophilus CAG:437</name>
    <dbReference type="NCBI Taxonomy" id="1263051"/>
    <lineage>
        <taxon>Bacteria</taxon>
        <taxon>Bacillati</taxon>
        <taxon>Bacillota</taxon>
        <taxon>Clostridia</taxon>
        <taxon>Eubacteriales</taxon>
    </lineage>
</organism>
<reference evidence="2" key="1">
    <citation type="submission" date="2012-11" db="EMBL/GenBank/DDBJ databases">
        <title>Dependencies among metagenomic species, viruses, plasmids and units of genetic variation.</title>
        <authorList>
            <person name="Nielsen H.B."/>
            <person name="Almeida M."/>
            <person name="Juncker A.S."/>
            <person name="Rasmussen S."/>
            <person name="Li J."/>
            <person name="Sunagawa S."/>
            <person name="Plichta D."/>
            <person name="Gautier L."/>
            <person name="Le Chatelier E."/>
            <person name="Peletier E."/>
            <person name="Bonde I."/>
            <person name="Nielsen T."/>
            <person name="Manichanh C."/>
            <person name="Arumugam M."/>
            <person name="Batto J."/>
            <person name="Santos M.B.Q.D."/>
            <person name="Blom N."/>
            <person name="Borruel N."/>
            <person name="Burgdorf K.S."/>
            <person name="Boumezbeur F."/>
            <person name="Casellas F."/>
            <person name="Dore J."/>
            <person name="Guarner F."/>
            <person name="Hansen T."/>
            <person name="Hildebrand F."/>
            <person name="Kaas R.S."/>
            <person name="Kennedy S."/>
            <person name="Kristiansen K."/>
            <person name="Kultima J.R."/>
            <person name="Leonard P."/>
            <person name="Levenez F."/>
            <person name="Lund O."/>
            <person name="Moumen B."/>
            <person name="Le Paslier D."/>
            <person name="Pons N."/>
            <person name="Pedersen O."/>
            <person name="Prifti E."/>
            <person name="Qin J."/>
            <person name="Raes J."/>
            <person name="Tap J."/>
            <person name="Tims S."/>
            <person name="Ussery D.W."/>
            <person name="Yamada T."/>
            <person name="MetaHit consortium"/>
            <person name="Renault P."/>
            <person name="Sicheritz-Ponten T."/>
            <person name="Bork P."/>
            <person name="Wang J."/>
            <person name="Brunak S."/>
            <person name="Ehrlich S.D."/>
        </authorList>
    </citation>
    <scope>NUCLEOTIDE SEQUENCE [LARGE SCALE GENOMIC DNA]</scope>
</reference>
<keyword evidence="1" id="KW-0472">Membrane</keyword>
<keyword evidence="1" id="KW-1133">Transmembrane helix</keyword>
<dbReference type="EMBL" id="CBHH010000059">
    <property type="protein sequence ID" value="CDD58651.1"/>
    <property type="molecule type" value="Genomic_DNA"/>
</dbReference>
<keyword evidence="1" id="KW-0812">Transmembrane</keyword>